<proteinExistence type="predicted"/>
<keyword evidence="2" id="KW-1185">Reference proteome</keyword>
<organism evidence="1 2">
    <name type="scientific">Pistacia atlantica</name>
    <dbReference type="NCBI Taxonomy" id="434234"/>
    <lineage>
        <taxon>Eukaryota</taxon>
        <taxon>Viridiplantae</taxon>
        <taxon>Streptophyta</taxon>
        <taxon>Embryophyta</taxon>
        <taxon>Tracheophyta</taxon>
        <taxon>Spermatophyta</taxon>
        <taxon>Magnoliopsida</taxon>
        <taxon>eudicotyledons</taxon>
        <taxon>Gunneridae</taxon>
        <taxon>Pentapetalae</taxon>
        <taxon>rosids</taxon>
        <taxon>malvids</taxon>
        <taxon>Sapindales</taxon>
        <taxon>Anacardiaceae</taxon>
        <taxon>Pistacia</taxon>
    </lineage>
</organism>
<accession>A0ACC1AM30</accession>
<comment type="caution">
    <text evidence="1">The sequence shown here is derived from an EMBL/GenBank/DDBJ whole genome shotgun (WGS) entry which is preliminary data.</text>
</comment>
<name>A0ACC1AM30_9ROSI</name>
<gene>
    <name evidence="1" type="ORF">Patl1_33011</name>
</gene>
<dbReference type="EMBL" id="CM047905">
    <property type="protein sequence ID" value="KAJ0087756.1"/>
    <property type="molecule type" value="Genomic_DNA"/>
</dbReference>
<reference evidence="2" key="1">
    <citation type="journal article" date="2023" name="G3 (Bethesda)">
        <title>Genome assembly and association tests identify interacting loci associated with vigor, precocity, and sex in interspecific pistachio rootstocks.</title>
        <authorList>
            <person name="Palmer W."/>
            <person name="Jacygrad E."/>
            <person name="Sagayaradj S."/>
            <person name="Cavanaugh K."/>
            <person name="Han R."/>
            <person name="Bertier L."/>
            <person name="Beede B."/>
            <person name="Kafkas S."/>
            <person name="Golino D."/>
            <person name="Preece J."/>
            <person name="Michelmore R."/>
        </authorList>
    </citation>
    <scope>NUCLEOTIDE SEQUENCE [LARGE SCALE GENOMIC DNA]</scope>
</reference>
<evidence type="ECO:0000313" key="1">
    <source>
        <dbReference type="EMBL" id="KAJ0087756.1"/>
    </source>
</evidence>
<sequence length="112" mass="12251">MAEEVSPWSSSCSYKIELAIQPVLEEIREGRISMSNVSSTVRIVLWKVPPLLCVKVNTDGLSKGNPGLSACRGVFRSNSGEFLGGFLINLGFEFAYYAELMAILIAIEIAYS</sequence>
<evidence type="ECO:0000313" key="2">
    <source>
        <dbReference type="Proteomes" id="UP001164250"/>
    </source>
</evidence>
<dbReference type="Proteomes" id="UP001164250">
    <property type="component" value="Chromosome 9"/>
</dbReference>
<protein>
    <submittedName>
        <fullName evidence="1">Uncharacterized protein</fullName>
    </submittedName>
</protein>